<evidence type="ECO:0000313" key="2">
    <source>
        <dbReference type="Proteomes" id="UP001231189"/>
    </source>
</evidence>
<protein>
    <submittedName>
        <fullName evidence="1">Uncharacterized protein</fullName>
    </submittedName>
</protein>
<name>A0AAD8TS80_LOLMU</name>
<reference evidence="1" key="1">
    <citation type="submission" date="2023-07" db="EMBL/GenBank/DDBJ databases">
        <title>A chromosome-level genome assembly of Lolium multiflorum.</title>
        <authorList>
            <person name="Chen Y."/>
            <person name="Copetti D."/>
            <person name="Kolliker R."/>
            <person name="Studer B."/>
        </authorList>
    </citation>
    <scope>NUCLEOTIDE SEQUENCE</scope>
    <source>
        <strain evidence="1">02402/16</strain>
        <tissue evidence="1">Leaf</tissue>
    </source>
</reference>
<organism evidence="1 2">
    <name type="scientific">Lolium multiflorum</name>
    <name type="common">Italian ryegrass</name>
    <name type="synonym">Lolium perenne subsp. multiflorum</name>
    <dbReference type="NCBI Taxonomy" id="4521"/>
    <lineage>
        <taxon>Eukaryota</taxon>
        <taxon>Viridiplantae</taxon>
        <taxon>Streptophyta</taxon>
        <taxon>Embryophyta</taxon>
        <taxon>Tracheophyta</taxon>
        <taxon>Spermatophyta</taxon>
        <taxon>Magnoliopsida</taxon>
        <taxon>Liliopsida</taxon>
        <taxon>Poales</taxon>
        <taxon>Poaceae</taxon>
        <taxon>BOP clade</taxon>
        <taxon>Pooideae</taxon>
        <taxon>Poodae</taxon>
        <taxon>Poeae</taxon>
        <taxon>Poeae Chloroplast Group 2 (Poeae type)</taxon>
        <taxon>Loliodinae</taxon>
        <taxon>Loliinae</taxon>
        <taxon>Lolium</taxon>
    </lineage>
</organism>
<dbReference type="Pfam" id="PF07893">
    <property type="entry name" value="DUF1668"/>
    <property type="match status" value="1"/>
</dbReference>
<keyword evidence="2" id="KW-1185">Reference proteome</keyword>
<dbReference type="InterPro" id="IPR012871">
    <property type="entry name" value="DUF1668_ORYSA"/>
</dbReference>
<dbReference type="AlphaFoldDB" id="A0AAD8TS80"/>
<dbReference type="EMBL" id="JAUUTY010000002">
    <property type="protein sequence ID" value="KAK1686741.1"/>
    <property type="molecule type" value="Genomic_DNA"/>
</dbReference>
<dbReference type="PANTHER" id="PTHR33085">
    <property type="entry name" value="OS12G0113100 PROTEIN-RELATED"/>
    <property type="match status" value="1"/>
</dbReference>
<evidence type="ECO:0000313" key="1">
    <source>
        <dbReference type="EMBL" id="KAK1686741.1"/>
    </source>
</evidence>
<sequence>MSTAAALDKGPMARRFLNIVTKKFGGGSGSGSGSMYSVRRIDPNEHLFYPSAAEAQAAAARPVPWLERIQVLPSPKVKLQAYRSDDMRLDFLPFYGCSDGGESRILCTDPAGSTVICNAGDGSIEPVTRLTEPKGSSPVYFSVSLGKKAYDIDCKRADALYVLDRLPASYSPCNFEALIYKAKCWQWHQLPPPPYVNDPDHDFGAIQSYALLDGGTTVCISSAPVGTYCFDTATREWTKAGRWTMPFDGRAELVPELDNLWFGLTVHRLRALSLGRKAPRLLHEWQDLDPPDGWVQTKGSLVYLGDGRFCITRIFDIQDTRVVVVGGVEVMHGGPCELRMIKHKSFISDEIQCVL</sequence>
<comment type="caution">
    <text evidence="1">The sequence shown here is derived from an EMBL/GenBank/DDBJ whole genome shotgun (WGS) entry which is preliminary data.</text>
</comment>
<gene>
    <name evidence="1" type="ORF">QYE76_047589</name>
</gene>
<accession>A0AAD8TS80</accession>
<dbReference type="PANTHER" id="PTHR33085:SF145">
    <property type="entry name" value="OS05G0302200 PROTEIN"/>
    <property type="match status" value="1"/>
</dbReference>
<dbReference type="Proteomes" id="UP001231189">
    <property type="component" value="Unassembled WGS sequence"/>
</dbReference>
<proteinExistence type="predicted"/>